<dbReference type="PROSITE" id="PS00211">
    <property type="entry name" value="ABC_TRANSPORTER_1"/>
    <property type="match status" value="1"/>
</dbReference>
<dbReference type="GO" id="GO:0016887">
    <property type="term" value="F:ATP hydrolysis activity"/>
    <property type="evidence" value="ECO:0007669"/>
    <property type="project" value="InterPro"/>
</dbReference>
<dbReference type="AlphaFoldDB" id="D3MQR8"/>
<dbReference type="SMART" id="SM00382">
    <property type="entry name" value="AAA"/>
    <property type="match status" value="1"/>
</dbReference>
<keyword evidence="1" id="KW-0813">Transport</keyword>
<dbReference type="PROSITE" id="PS50893">
    <property type="entry name" value="ABC_TRANSPORTER_2"/>
    <property type="match status" value="1"/>
</dbReference>
<evidence type="ECO:0000256" key="2">
    <source>
        <dbReference type="ARBA" id="ARBA00022741"/>
    </source>
</evidence>
<evidence type="ECO:0000313" key="5">
    <source>
        <dbReference type="EMBL" id="EFD05460.1"/>
    </source>
</evidence>
<gene>
    <name evidence="5" type="ORF">HMPREF0631_0135</name>
</gene>
<dbReference type="GeneID" id="79842308"/>
<dbReference type="eggNOG" id="COG1131">
    <property type="taxonomic scope" value="Bacteria"/>
</dbReference>
<comment type="caution">
    <text evidence="5">The sequence shown here is derived from an EMBL/GenBank/DDBJ whole genome shotgun (WGS) entry which is preliminary data.</text>
</comment>
<dbReference type="RefSeq" id="WP_002843174.1">
    <property type="nucleotide sequence ID" value="NZ_ADJN01000018.1"/>
</dbReference>
<keyword evidence="2" id="KW-0547">Nucleotide-binding</keyword>
<reference evidence="5 6" key="1">
    <citation type="submission" date="2010-01" db="EMBL/GenBank/DDBJ databases">
        <authorList>
            <person name="Dodson R."/>
            <person name="Madupu R."/>
            <person name="Durkin A.S."/>
            <person name="Torralba M."/>
            <person name="Methe B."/>
            <person name="Sutton G.G."/>
            <person name="Strausberg R.L."/>
            <person name="Nelson K.E."/>
        </authorList>
    </citation>
    <scope>NUCLEOTIDE SEQUENCE [LARGE SCALE GENOMIC DNA]</scope>
    <source>
        <strain evidence="5 6">653-L</strain>
    </source>
</reference>
<dbReference type="InterPro" id="IPR003439">
    <property type="entry name" value="ABC_transporter-like_ATP-bd"/>
</dbReference>
<dbReference type="CDD" id="cd03230">
    <property type="entry name" value="ABC_DR_subfamily_A"/>
    <property type="match status" value="1"/>
</dbReference>
<evidence type="ECO:0000256" key="1">
    <source>
        <dbReference type="ARBA" id="ARBA00022448"/>
    </source>
</evidence>
<dbReference type="GO" id="GO:0005524">
    <property type="term" value="F:ATP binding"/>
    <property type="evidence" value="ECO:0007669"/>
    <property type="project" value="UniProtKB-KW"/>
</dbReference>
<dbReference type="InterPro" id="IPR017871">
    <property type="entry name" value="ABC_transporter-like_CS"/>
</dbReference>
<evidence type="ECO:0000259" key="4">
    <source>
        <dbReference type="PROSITE" id="PS50893"/>
    </source>
</evidence>
<accession>D3MQR8</accession>
<evidence type="ECO:0000256" key="3">
    <source>
        <dbReference type="ARBA" id="ARBA00022840"/>
    </source>
</evidence>
<organism evidence="5 6">
    <name type="scientific">Peptostreptococcus anaerobius 653-L</name>
    <dbReference type="NCBI Taxonomy" id="596329"/>
    <lineage>
        <taxon>Bacteria</taxon>
        <taxon>Bacillati</taxon>
        <taxon>Bacillota</taxon>
        <taxon>Clostridia</taxon>
        <taxon>Peptostreptococcales</taxon>
        <taxon>Peptostreptococcaceae</taxon>
        <taxon>Peptostreptococcus</taxon>
    </lineage>
</organism>
<dbReference type="InterPro" id="IPR050763">
    <property type="entry name" value="ABC_transporter_ATP-binding"/>
</dbReference>
<keyword evidence="3 5" id="KW-0067">ATP-binding</keyword>
<dbReference type="InterPro" id="IPR003593">
    <property type="entry name" value="AAA+_ATPase"/>
</dbReference>
<dbReference type="Pfam" id="PF00005">
    <property type="entry name" value="ABC_tran"/>
    <property type="match status" value="1"/>
</dbReference>
<dbReference type="EMBL" id="ADJN01000018">
    <property type="protein sequence ID" value="EFD05460.1"/>
    <property type="molecule type" value="Genomic_DNA"/>
</dbReference>
<dbReference type="Gene3D" id="3.40.50.300">
    <property type="entry name" value="P-loop containing nucleotide triphosphate hydrolases"/>
    <property type="match status" value="1"/>
</dbReference>
<sequence length="290" mass="33052">MIEVKEVQKKIKGKNVLDGISFVIKAGEIVALIGPNGAGKTTLMSCMIGDRFIDRGKILIDGKEPRFKDNKKKIGVLMQENVIPKDLKVLELIKFFQEIYTDSLTTDEVIKILGFTDKQLNQLAGKLSGGQKRLLAFVLCLVGKPEILFLDEPTAGMDTSTRQKFWEIIEELKHKGTTIVYSSHYIEEVEHTADRILVLNEGFLVSDTTPYTIRNKETKKEITLPIRFLKGLEEMDHDYNIVVARDYIRFETDDIDNVWEDLQLIGCGIKDIELQNKTLLNTIFEKTREA</sequence>
<dbReference type="OrthoDB" id="1756772at2"/>
<evidence type="ECO:0000313" key="6">
    <source>
        <dbReference type="Proteomes" id="UP000004206"/>
    </source>
</evidence>
<protein>
    <submittedName>
        <fullName evidence="5">ABC transporter, ATP-binding protein</fullName>
    </submittedName>
</protein>
<proteinExistence type="predicted"/>
<dbReference type="SUPFAM" id="SSF52540">
    <property type="entry name" value="P-loop containing nucleoside triphosphate hydrolases"/>
    <property type="match status" value="1"/>
</dbReference>
<feature type="domain" description="ABC transporter" evidence="4">
    <location>
        <begin position="2"/>
        <end position="226"/>
    </location>
</feature>
<dbReference type="Proteomes" id="UP000004206">
    <property type="component" value="Unassembled WGS sequence"/>
</dbReference>
<dbReference type="InterPro" id="IPR027417">
    <property type="entry name" value="P-loop_NTPase"/>
</dbReference>
<dbReference type="PANTHER" id="PTHR42711">
    <property type="entry name" value="ABC TRANSPORTER ATP-BINDING PROTEIN"/>
    <property type="match status" value="1"/>
</dbReference>
<name>D3MQR8_9FIRM</name>
<dbReference type="PANTHER" id="PTHR42711:SF17">
    <property type="entry name" value="ABC TRANSPORTER ATP-BINDING PROTEIN"/>
    <property type="match status" value="1"/>
</dbReference>
<keyword evidence="6" id="KW-1185">Reference proteome</keyword>